<dbReference type="Gene3D" id="3.10.110.10">
    <property type="entry name" value="Ubiquitin Conjugating Enzyme"/>
    <property type="match status" value="1"/>
</dbReference>
<dbReference type="SMART" id="SM00212">
    <property type="entry name" value="UBCc"/>
    <property type="match status" value="1"/>
</dbReference>
<dbReference type="InterPro" id="IPR050113">
    <property type="entry name" value="Ub_conjugating_enzyme"/>
</dbReference>
<dbReference type="PROSITE" id="PS50127">
    <property type="entry name" value="UBC_2"/>
    <property type="match status" value="1"/>
</dbReference>
<dbReference type="InterPro" id="IPR023313">
    <property type="entry name" value="UBQ-conjugating_AS"/>
</dbReference>
<evidence type="ECO:0000256" key="4">
    <source>
        <dbReference type="RuleBase" id="RU362109"/>
    </source>
</evidence>
<reference evidence="7" key="1">
    <citation type="submission" date="2022-08" db="EMBL/GenBank/DDBJ databases">
        <title>Novel sulphate-reducing endosymbionts in the free-living metamonad Anaeramoeba.</title>
        <authorList>
            <person name="Jerlstrom-Hultqvist J."/>
            <person name="Cepicka I."/>
            <person name="Gallot-Lavallee L."/>
            <person name="Salas-Leiva D."/>
            <person name="Curtis B.A."/>
            <person name="Zahonova K."/>
            <person name="Pipaliya S."/>
            <person name="Dacks J."/>
            <person name="Roger A.J."/>
        </authorList>
    </citation>
    <scope>NUCLEOTIDE SEQUENCE</scope>
    <source>
        <strain evidence="7">Busselton2</strain>
    </source>
</reference>
<dbReference type="EMBL" id="JANTQA010000023">
    <property type="protein sequence ID" value="KAJ3443990.1"/>
    <property type="molecule type" value="Genomic_DNA"/>
</dbReference>
<dbReference type="Proteomes" id="UP001146793">
    <property type="component" value="Unassembled WGS sequence"/>
</dbReference>
<dbReference type="InterPro" id="IPR016135">
    <property type="entry name" value="UBQ-conjugating_enzyme/RWD"/>
</dbReference>
<dbReference type="PROSITE" id="PS00183">
    <property type="entry name" value="UBC_1"/>
    <property type="match status" value="1"/>
</dbReference>
<dbReference type="SUPFAM" id="SSF54495">
    <property type="entry name" value="UBC-like"/>
    <property type="match status" value="1"/>
</dbReference>
<feature type="region of interest" description="Disordered" evidence="5">
    <location>
        <begin position="1"/>
        <end position="28"/>
    </location>
</feature>
<keyword evidence="1" id="KW-0808">Transferase</keyword>
<accession>A0AAV7ZRR2</accession>
<keyword evidence="4" id="KW-0547">Nucleotide-binding</keyword>
<dbReference type="Pfam" id="PF00179">
    <property type="entry name" value="UQ_con"/>
    <property type="match status" value="1"/>
</dbReference>
<evidence type="ECO:0000256" key="2">
    <source>
        <dbReference type="ARBA" id="ARBA00022786"/>
    </source>
</evidence>
<sequence>MMFSNFPTTTTTSTTKPTQTTNNTFSSSQNVTKRLQMELMKMMSSKIPGVSAFPNGSNMTNWIATIEGKEGIYEGLRYKLNIQFGNDYPYKAPTVTFVTPCFHPNVDLAGNICLDILKDQWSASYNIPTILMSIQSLLNDPNTSSPLNVDASNLWENQEEYKKVLLSKYKQATLKK</sequence>
<feature type="active site" description="Glycyl thioester intermediate" evidence="3">
    <location>
        <position position="113"/>
    </location>
</feature>
<evidence type="ECO:0000313" key="8">
    <source>
        <dbReference type="Proteomes" id="UP001146793"/>
    </source>
</evidence>
<comment type="similarity">
    <text evidence="4">Belongs to the ubiquitin-conjugating enzyme family.</text>
</comment>
<keyword evidence="2 4" id="KW-0833">Ubl conjugation pathway</keyword>
<evidence type="ECO:0000256" key="3">
    <source>
        <dbReference type="PROSITE-ProRule" id="PRU10133"/>
    </source>
</evidence>
<comment type="caution">
    <text evidence="7">The sequence shown here is derived from an EMBL/GenBank/DDBJ whole genome shotgun (WGS) entry which is preliminary data.</text>
</comment>
<gene>
    <name evidence="7" type="ORF">M0812_09839</name>
</gene>
<evidence type="ECO:0000256" key="1">
    <source>
        <dbReference type="ARBA" id="ARBA00022679"/>
    </source>
</evidence>
<evidence type="ECO:0000313" key="7">
    <source>
        <dbReference type="EMBL" id="KAJ3443990.1"/>
    </source>
</evidence>
<evidence type="ECO:0000259" key="6">
    <source>
        <dbReference type="PROSITE" id="PS50127"/>
    </source>
</evidence>
<dbReference type="AlphaFoldDB" id="A0AAV7ZRR2"/>
<dbReference type="GO" id="GO:0016740">
    <property type="term" value="F:transferase activity"/>
    <property type="evidence" value="ECO:0007669"/>
    <property type="project" value="UniProtKB-KW"/>
</dbReference>
<keyword evidence="4" id="KW-0067">ATP-binding</keyword>
<dbReference type="InterPro" id="IPR000608">
    <property type="entry name" value="UBC"/>
</dbReference>
<protein>
    <submittedName>
        <fullName evidence="7">Ubiquitin-conjugating enzyme e2</fullName>
    </submittedName>
</protein>
<proteinExistence type="inferred from homology"/>
<dbReference type="GO" id="GO:0005524">
    <property type="term" value="F:ATP binding"/>
    <property type="evidence" value="ECO:0007669"/>
    <property type="project" value="UniProtKB-UniRule"/>
</dbReference>
<feature type="domain" description="UBC core" evidence="6">
    <location>
        <begin position="30"/>
        <end position="176"/>
    </location>
</feature>
<evidence type="ECO:0000256" key="5">
    <source>
        <dbReference type="SAM" id="MobiDB-lite"/>
    </source>
</evidence>
<dbReference type="CDD" id="cd23791">
    <property type="entry name" value="UBCc_UBE2C"/>
    <property type="match status" value="1"/>
</dbReference>
<organism evidence="7 8">
    <name type="scientific">Anaeramoeba flamelloides</name>
    <dbReference type="NCBI Taxonomy" id="1746091"/>
    <lineage>
        <taxon>Eukaryota</taxon>
        <taxon>Metamonada</taxon>
        <taxon>Anaeramoebidae</taxon>
        <taxon>Anaeramoeba</taxon>
    </lineage>
</organism>
<name>A0AAV7ZRR2_9EUKA</name>
<dbReference type="PANTHER" id="PTHR24067">
    <property type="entry name" value="UBIQUITIN-CONJUGATING ENZYME E2"/>
    <property type="match status" value="1"/>
</dbReference>